<reference evidence="3" key="1">
    <citation type="submission" date="2017-02" db="UniProtKB">
        <authorList>
            <consortium name="WormBaseParasite"/>
        </authorList>
    </citation>
    <scope>IDENTIFICATION</scope>
</reference>
<name>A0A0R3WHE3_TAEAS</name>
<evidence type="ECO:0000313" key="3">
    <source>
        <dbReference type="WBParaSite" id="TASK_0001028601-mRNA-1"/>
    </source>
</evidence>
<dbReference type="EMBL" id="UYRS01022101">
    <property type="protein sequence ID" value="VDK51062.1"/>
    <property type="molecule type" value="Genomic_DNA"/>
</dbReference>
<evidence type="ECO:0000313" key="2">
    <source>
        <dbReference type="Proteomes" id="UP000282613"/>
    </source>
</evidence>
<protein>
    <submittedName>
        <fullName evidence="3">Transposase</fullName>
    </submittedName>
</protein>
<dbReference type="Proteomes" id="UP000282613">
    <property type="component" value="Unassembled WGS sequence"/>
</dbReference>
<dbReference type="WBParaSite" id="TASK_0001028601-mRNA-1">
    <property type="protein sequence ID" value="TASK_0001028601-mRNA-1"/>
    <property type="gene ID" value="TASK_0001028601"/>
</dbReference>
<dbReference type="OrthoDB" id="9978460at2759"/>
<evidence type="ECO:0000313" key="1">
    <source>
        <dbReference type="EMBL" id="VDK51062.1"/>
    </source>
</evidence>
<proteinExistence type="predicted"/>
<reference evidence="1 2" key="2">
    <citation type="submission" date="2018-11" db="EMBL/GenBank/DDBJ databases">
        <authorList>
            <consortium name="Pathogen Informatics"/>
        </authorList>
    </citation>
    <scope>NUCLEOTIDE SEQUENCE [LARGE SCALE GENOMIC DNA]</scope>
</reference>
<organism evidence="3">
    <name type="scientific">Taenia asiatica</name>
    <name type="common">Asian tapeworm</name>
    <dbReference type="NCBI Taxonomy" id="60517"/>
    <lineage>
        <taxon>Eukaryota</taxon>
        <taxon>Metazoa</taxon>
        <taxon>Spiralia</taxon>
        <taxon>Lophotrochozoa</taxon>
        <taxon>Platyhelminthes</taxon>
        <taxon>Cestoda</taxon>
        <taxon>Eucestoda</taxon>
        <taxon>Cyclophyllidea</taxon>
        <taxon>Taeniidae</taxon>
        <taxon>Taenia</taxon>
    </lineage>
</organism>
<accession>A0A0R3WHE3</accession>
<keyword evidence="2" id="KW-1185">Reference proteome</keyword>
<sequence>MKDVQQMHKPMDASTDRQASIVGIDGMKAKVYPRLETGFNAHADFLLTASIFDIFANNGIHLKVHKSIPSVTEKLLVGYSKELRWYWLRNFVVPTIKQAEVFNARHPLVSA</sequence>
<gene>
    <name evidence="1" type="ORF">TASK_LOCUS10287</name>
</gene>
<dbReference type="AlphaFoldDB" id="A0A0R3WHE3"/>